<accession>A0A834XZP7</accession>
<dbReference type="EMBL" id="JACMRX010000002">
    <property type="protein sequence ID" value="KAF7995831.1"/>
    <property type="molecule type" value="Genomic_DNA"/>
</dbReference>
<protein>
    <recommendedName>
        <fullName evidence="5">Methyltransferase domain-containing protein</fullName>
    </recommendedName>
</protein>
<proteinExistence type="inferred from homology"/>
<comment type="similarity">
    <text evidence="1">Belongs to the methyltransferase superfamily.</text>
</comment>
<gene>
    <name evidence="6" type="ORF">HCN44_006938</name>
</gene>
<keyword evidence="4" id="KW-0511">Multifunctional enzyme</keyword>
<dbReference type="GO" id="GO:0032259">
    <property type="term" value="P:methylation"/>
    <property type="evidence" value="ECO:0007669"/>
    <property type="project" value="UniProtKB-KW"/>
</dbReference>
<dbReference type="InterPro" id="IPR051419">
    <property type="entry name" value="Lys/N-term_MeTrsfase_sf"/>
</dbReference>
<dbReference type="CDD" id="cd02440">
    <property type="entry name" value="AdoMet_MTases"/>
    <property type="match status" value="2"/>
</dbReference>
<dbReference type="PANTHER" id="PTHR12176">
    <property type="entry name" value="SAM-DEPENDENT METHYLTRANSFERASE SUPERFAMILY PROTEIN"/>
    <property type="match status" value="1"/>
</dbReference>
<sequence length="669" mass="76292">MNLLPKCHEEFSKADYWNSFFKKRGKKAFEWYGEYPELCGQISKFVKTKDNILVVGCGNSTLTMDLHDVGYRNITSIDISKIVIDQMKDKNRIDRPNLIFEQMDATSMSYTDEKFSVIIDKGTLDALMPDDSIETQKTIDKFFNEITRVLCRGGRYICISLLQEHILRKFVSYFALKNFMLRITRCHEAENKTKNEEGSSIPVFSIMATKFPGIKEKILELSLTDDTPIKVKNEDELINSILSVQQSALVCDRLSKKNVSDIGEINLDLYQPGNDCPRYKIYVLDKPNSCGKTYAAFLVPQGRETDWLFSTTQGRKEFLGNVDKDRVAIVVLGRNHTFNNWDDIKIELSSSIKNLSPSSLPKNYVIDYLSLGADIGKRELIHQGESKYSGKYLIEDVIDDDNKVHTRRLVFLDNQFVVQSEAEMKLSKSRRGKRKLIVNPGVLSCEYHPYMSVGINSLMKNSNEVKNILVIGLGGGGLCLFLNNCYEKLNITAVEIDEAMLKIATNWFDFVQDNRTSVCIDDGIKFINDAALNNKKFDAILFDVDGKDPSLGMCCPPKEFLDTSVLKNVSKCLNDNGIFILNFVCRDKNLRPGVLDKLTNTFTSITSMKMKIILNEIFMCTNVKKNIEQWKNEWKESVDDFNQRVKNKKLLNDDIVDAAELLDELTIEA</sequence>
<keyword evidence="2" id="KW-0489">Methyltransferase</keyword>
<keyword evidence="7" id="KW-1185">Reference proteome</keyword>
<evidence type="ECO:0000313" key="7">
    <source>
        <dbReference type="Proteomes" id="UP000639338"/>
    </source>
</evidence>
<dbReference type="Pfam" id="PF13847">
    <property type="entry name" value="Methyltransf_31"/>
    <property type="match status" value="1"/>
</dbReference>
<evidence type="ECO:0000256" key="2">
    <source>
        <dbReference type="ARBA" id="ARBA00022603"/>
    </source>
</evidence>
<evidence type="ECO:0000256" key="3">
    <source>
        <dbReference type="ARBA" id="ARBA00022679"/>
    </source>
</evidence>
<reference evidence="6 7" key="1">
    <citation type="submission" date="2020-08" db="EMBL/GenBank/DDBJ databases">
        <title>Aphidius gifuensis genome sequencing and assembly.</title>
        <authorList>
            <person name="Du Z."/>
        </authorList>
    </citation>
    <scope>NUCLEOTIDE SEQUENCE [LARGE SCALE GENOMIC DNA]</scope>
    <source>
        <strain evidence="6">YNYX2018</strain>
        <tissue evidence="6">Adults</tissue>
    </source>
</reference>
<name>A0A834XZP7_APHGI</name>
<dbReference type="GO" id="GO:0008168">
    <property type="term" value="F:methyltransferase activity"/>
    <property type="evidence" value="ECO:0007669"/>
    <property type="project" value="UniProtKB-KW"/>
</dbReference>
<dbReference type="OrthoDB" id="411785at2759"/>
<evidence type="ECO:0000256" key="4">
    <source>
        <dbReference type="ARBA" id="ARBA00023268"/>
    </source>
</evidence>
<dbReference type="PANTHER" id="PTHR12176:SF78">
    <property type="entry name" value="EEF1A LYSINE AND N-TERMINAL METHYLTRANSFERASE"/>
    <property type="match status" value="1"/>
</dbReference>
<feature type="domain" description="Methyltransferase" evidence="5">
    <location>
        <begin position="50"/>
        <end position="162"/>
    </location>
</feature>
<evidence type="ECO:0000256" key="1">
    <source>
        <dbReference type="ARBA" id="ARBA00008361"/>
    </source>
</evidence>
<dbReference type="InterPro" id="IPR025714">
    <property type="entry name" value="Methyltranfer_dom"/>
</dbReference>
<keyword evidence="3" id="KW-0808">Transferase</keyword>
<evidence type="ECO:0000259" key="5">
    <source>
        <dbReference type="Pfam" id="PF13847"/>
    </source>
</evidence>
<evidence type="ECO:0000313" key="6">
    <source>
        <dbReference type="EMBL" id="KAF7995831.1"/>
    </source>
</evidence>
<organism evidence="6 7">
    <name type="scientific">Aphidius gifuensis</name>
    <name type="common">Parasitoid wasp</name>
    <dbReference type="NCBI Taxonomy" id="684658"/>
    <lineage>
        <taxon>Eukaryota</taxon>
        <taxon>Metazoa</taxon>
        <taxon>Ecdysozoa</taxon>
        <taxon>Arthropoda</taxon>
        <taxon>Hexapoda</taxon>
        <taxon>Insecta</taxon>
        <taxon>Pterygota</taxon>
        <taxon>Neoptera</taxon>
        <taxon>Endopterygota</taxon>
        <taxon>Hymenoptera</taxon>
        <taxon>Apocrita</taxon>
        <taxon>Ichneumonoidea</taxon>
        <taxon>Braconidae</taxon>
        <taxon>Aphidiinae</taxon>
        <taxon>Aphidius</taxon>
    </lineage>
</organism>
<dbReference type="Pfam" id="PF01564">
    <property type="entry name" value="Spermine_synth"/>
    <property type="match status" value="1"/>
</dbReference>
<dbReference type="InterPro" id="IPR029063">
    <property type="entry name" value="SAM-dependent_MTases_sf"/>
</dbReference>
<dbReference type="Proteomes" id="UP000639338">
    <property type="component" value="Unassembled WGS sequence"/>
</dbReference>
<dbReference type="FunFam" id="3.40.50.150:FF:000110">
    <property type="entry name" value="methyltransferase-like protein 13 isoform X1"/>
    <property type="match status" value="1"/>
</dbReference>
<dbReference type="SUPFAM" id="SSF53335">
    <property type="entry name" value="S-adenosyl-L-methionine-dependent methyltransferases"/>
    <property type="match status" value="2"/>
</dbReference>
<comment type="caution">
    <text evidence="6">The sequence shown here is derived from an EMBL/GenBank/DDBJ whole genome shotgun (WGS) entry which is preliminary data.</text>
</comment>
<dbReference type="Gene3D" id="3.40.50.150">
    <property type="entry name" value="Vaccinia Virus protein VP39"/>
    <property type="match status" value="2"/>
</dbReference>
<dbReference type="AlphaFoldDB" id="A0A834XZP7"/>